<dbReference type="SUPFAM" id="SSF51735">
    <property type="entry name" value="NAD(P)-binding Rossmann-fold domains"/>
    <property type="match status" value="1"/>
</dbReference>
<evidence type="ECO:0000256" key="1">
    <source>
        <dbReference type="ARBA" id="ARBA00001911"/>
    </source>
</evidence>
<comment type="catalytic activity">
    <reaction evidence="18">
        <text>UDP-alpha-D-glucuronate + H(+) = UDP-alpha-D-xylose + CO2</text>
        <dbReference type="Rhea" id="RHEA:23916"/>
        <dbReference type="ChEBI" id="CHEBI:15378"/>
        <dbReference type="ChEBI" id="CHEBI:16526"/>
        <dbReference type="ChEBI" id="CHEBI:57632"/>
        <dbReference type="ChEBI" id="CHEBI:58052"/>
        <dbReference type="EC" id="4.1.1.35"/>
    </reaction>
    <physiologicalReaction direction="left-to-right" evidence="18">
        <dbReference type="Rhea" id="RHEA:23917"/>
    </physiologicalReaction>
</comment>
<evidence type="ECO:0000256" key="17">
    <source>
        <dbReference type="ARBA" id="ARBA00031585"/>
    </source>
</evidence>
<evidence type="ECO:0000256" key="9">
    <source>
        <dbReference type="ARBA" id="ARBA00022968"/>
    </source>
</evidence>
<evidence type="ECO:0000256" key="5">
    <source>
        <dbReference type="ARBA" id="ARBA00012290"/>
    </source>
</evidence>
<dbReference type="InterPro" id="IPR016040">
    <property type="entry name" value="NAD(P)-bd_dom"/>
</dbReference>
<keyword evidence="11" id="KW-0520">NAD</keyword>
<dbReference type="Pfam" id="PF11803">
    <property type="entry name" value="UXS1_N"/>
    <property type="match status" value="1"/>
</dbReference>
<evidence type="ECO:0000256" key="12">
    <source>
        <dbReference type="ARBA" id="ARBA00023034"/>
    </source>
</evidence>
<evidence type="ECO:0000256" key="15">
    <source>
        <dbReference type="ARBA" id="ARBA00023239"/>
    </source>
</evidence>
<dbReference type="InterPro" id="IPR044516">
    <property type="entry name" value="UXS-like"/>
</dbReference>
<dbReference type="RefSeq" id="XP_033694760.1">
    <property type="nucleotide sequence ID" value="XM_033838869.1"/>
</dbReference>
<dbReference type="FunFam" id="3.40.50.720:FF:000135">
    <property type="entry name" value="UDP-glucuronic acid decarboxylase 1"/>
    <property type="match status" value="1"/>
</dbReference>
<dbReference type="Proteomes" id="UP000245320">
    <property type="component" value="Chromosome 14"/>
</dbReference>
<keyword evidence="14" id="KW-0325">Glycoprotein</keyword>
<feature type="domain" description="UDP-glucuronate decarboxylase N-terminal" evidence="21">
    <location>
        <begin position="6"/>
        <end position="78"/>
    </location>
</feature>
<evidence type="ECO:0000256" key="11">
    <source>
        <dbReference type="ARBA" id="ARBA00023027"/>
    </source>
</evidence>
<evidence type="ECO:0000256" key="18">
    <source>
        <dbReference type="ARBA" id="ARBA00049410"/>
    </source>
</evidence>
<evidence type="ECO:0000256" key="19">
    <source>
        <dbReference type="ARBA" id="ARBA00062176"/>
    </source>
</evidence>
<reference evidence="24" key="1">
    <citation type="submission" date="2025-08" db="UniProtKB">
        <authorList>
            <consortium name="RefSeq"/>
        </authorList>
    </citation>
    <scope>IDENTIFICATION</scope>
    <source>
        <tissue evidence="24">Spleen</tissue>
    </source>
</reference>
<dbReference type="InterPro" id="IPR036291">
    <property type="entry name" value="NAD(P)-bd_dom_sf"/>
</dbReference>
<comment type="subcellular location">
    <subcellularLocation>
        <location evidence="2">Golgi apparatus</location>
        <location evidence="2">Golgi stack membrane</location>
        <topology evidence="2">Single-pass type II membrane protein</topology>
    </subcellularLocation>
</comment>
<feature type="domain" description="NAD(P)-binding" evidence="22">
    <location>
        <begin position="289"/>
        <end position="425"/>
    </location>
</feature>
<dbReference type="GO" id="GO:0048040">
    <property type="term" value="F:UDP-glucuronate decarboxylase activity"/>
    <property type="evidence" value="ECO:0007669"/>
    <property type="project" value="UniProtKB-EC"/>
</dbReference>
<dbReference type="GO" id="GO:0070403">
    <property type="term" value="F:NAD+ binding"/>
    <property type="evidence" value="ECO:0007669"/>
    <property type="project" value="InterPro"/>
</dbReference>
<keyword evidence="7" id="KW-0812">Transmembrane</keyword>
<evidence type="ECO:0000256" key="13">
    <source>
        <dbReference type="ARBA" id="ARBA00023136"/>
    </source>
</evidence>
<keyword evidence="15" id="KW-0456">Lyase</keyword>
<comment type="subunit">
    <text evidence="19">Homodimer and homotetramer. Interacts with AKT1.</text>
</comment>
<evidence type="ECO:0000256" key="14">
    <source>
        <dbReference type="ARBA" id="ARBA00023180"/>
    </source>
</evidence>
<dbReference type="Gene3D" id="3.40.50.720">
    <property type="entry name" value="NAD(P)-binding Rossmann-like Domain"/>
    <property type="match status" value="2"/>
</dbReference>
<gene>
    <name evidence="24" type="primary">UXS1</name>
</gene>
<keyword evidence="10" id="KW-1133">Transmembrane helix</keyword>
<evidence type="ECO:0000256" key="16">
    <source>
        <dbReference type="ARBA" id="ARBA00025005"/>
    </source>
</evidence>
<dbReference type="GO" id="GO:0032580">
    <property type="term" value="C:Golgi cisterna membrane"/>
    <property type="evidence" value="ECO:0007669"/>
    <property type="project" value="UniProtKB-SubCell"/>
</dbReference>
<feature type="domain" description="NAD(P)-binding" evidence="22">
    <location>
        <begin position="92"/>
        <end position="248"/>
    </location>
</feature>
<evidence type="ECO:0000256" key="7">
    <source>
        <dbReference type="ARBA" id="ARBA00022692"/>
    </source>
</evidence>
<evidence type="ECO:0000313" key="23">
    <source>
        <dbReference type="Proteomes" id="UP000245320"/>
    </source>
</evidence>
<evidence type="ECO:0000256" key="2">
    <source>
        <dbReference type="ARBA" id="ARBA00004447"/>
    </source>
</evidence>
<proteinExistence type="inferred from homology"/>
<name>A0A6J3PXF4_TURTR</name>
<protein>
    <recommendedName>
        <fullName evidence="6">UDP-glucuronic acid decarboxylase 1</fullName>
        <ecNumber evidence="5">4.1.1.35</ecNumber>
    </recommendedName>
    <alternativeName>
        <fullName evidence="17">UDP-glucuronate decarboxylase 1</fullName>
    </alternativeName>
</protein>
<dbReference type="PANTHER" id="PTHR43078">
    <property type="entry name" value="UDP-GLUCURONIC ACID DECARBOXYLASE-RELATED"/>
    <property type="match status" value="1"/>
</dbReference>
<dbReference type="EC" id="4.1.1.35" evidence="5"/>
<dbReference type="CTD" id="80146"/>
<dbReference type="GO" id="GO:0042732">
    <property type="term" value="P:D-xylose metabolic process"/>
    <property type="evidence" value="ECO:0007669"/>
    <property type="project" value="InterPro"/>
</dbReference>
<keyword evidence="9" id="KW-0735">Signal-anchor</keyword>
<keyword evidence="23" id="KW-1185">Reference proteome</keyword>
<keyword evidence="13" id="KW-0472">Membrane</keyword>
<dbReference type="UniPathway" id="UPA00796">
    <property type="reaction ID" value="UER00771"/>
</dbReference>
<evidence type="ECO:0000256" key="4">
    <source>
        <dbReference type="ARBA" id="ARBA00007505"/>
    </source>
</evidence>
<dbReference type="PANTHER" id="PTHR43078:SF6">
    <property type="entry name" value="UDP-GLUCURONIC ACID DECARBOXYLASE 1"/>
    <property type="match status" value="1"/>
</dbReference>
<comment type="similarity">
    <text evidence="4">Belongs to the NAD(P)-dependent epimerase/dehydratase family. UDP-glucuronic acid decarboxylase subfamily.</text>
</comment>
<dbReference type="InterPro" id="IPR021761">
    <property type="entry name" value="UXS1_N"/>
</dbReference>
<evidence type="ECO:0000259" key="22">
    <source>
        <dbReference type="Pfam" id="PF16363"/>
    </source>
</evidence>
<evidence type="ECO:0000259" key="21">
    <source>
        <dbReference type="Pfam" id="PF11803"/>
    </source>
</evidence>
<keyword evidence="8" id="KW-0210">Decarboxylase</keyword>
<evidence type="ECO:0000256" key="10">
    <source>
        <dbReference type="ARBA" id="ARBA00022989"/>
    </source>
</evidence>
<sequence length="459" mass="51455">MLSQALLRLASAVSRRRMKLLLGIALLAYVASIWGNLVNMRSIQENGELKIESRIEEIVEPLREKIRDLEKSFTQKYPPVKFLSEKDRKRILVTGGAGFVGSHLTDKLMMDGHEVTVVDNFFTGRKRNVEHWIGHENFELINHDVVEPLYIEVDQIYHLASPASPPSYMYNPIKTLKTNTIGTLNMLGLAKRVGARLLLASTSEVYGDPEVHPQTEDYWGHVNPIGPRACYDEGKRVAETMCYAYMKQPPDLITENRASHQDGKAPVSGRKSRGTCGAPGSPSSVLQEGVEVRVARIFNTFGPRMHMNDGRVVSNFILQALQGEPLTVYGSGSQTRAFQYVSDLVNGLVALMNSNVSSPVNLGNPEEHTILEFAELIKNLVGSGSEIQFLSEAQDDPQKRKPDIKKAKLMLGWEPVVPLEEGLNKAIHYFRKELEYQANNQYIPKPKPARIKKGRTRHT</sequence>
<comment type="function">
    <text evidence="16">Catalyzes the NAD-dependent decarboxylation of UDP-glucuronic acid to UDP-xylose. Necessary for the biosynthesis of the core tetrasaccharide in glycosaminoglycan biosynthesis.</text>
</comment>
<evidence type="ECO:0000313" key="24">
    <source>
        <dbReference type="RefSeq" id="XP_033694760.1"/>
    </source>
</evidence>
<dbReference type="GO" id="GO:0000139">
    <property type="term" value="C:Golgi membrane"/>
    <property type="evidence" value="ECO:0007669"/>
    <property type="project" value="UniProtKB-ARBA"/>
</dbReference>
<organism evidence="23 24">
    <name type="scientific">Tursiops truncatus</name>
    <name type="common">Atlantic bottle-nosed dolphin</name>
    <name type="synonym">Delphinus truncatus</name>
    <dbReference type="NCBI Taxonomy" id="9739"/>
    <lineage>
        <taxon>Eukaryota</taxon>
        <taxon>Metazoa</taxon>
        <taxon>Chordata</taxon>
        <taxon>Craniata</taxon>
        <taxon>Vertebrata</taxon>
        <taxon>Euteleostomi</taxon>
        <taxon>Mammalia</taxon>
        <taxon>Eutheria</taxon>
        <taxon>Laurasiatheria</taxon>
        <taxon>Artiodactyla</taxon>
        <taxon>Whippomorpha</taxon>
        <taxon>Cetacea</taxon>
        <taxon>Odontoceti</taxon>
        <taxon>Delphinidae</taxon>
        <taxon>Tursiops</taxon>
    </lineage>
</organism>
<dbReference type="AlphaFoldDB" id="A0A6J3PXF4"/>
<evidence type="ECO:0000256" key="3">
    <source>
        <dbReference type="ARBA" id="ARBA00005100"/>
    </source>
</evidence>
<evidence type="ECO:0000256" key="20">
    <source>
        <dbReference type="SAM" id="MobiDB-lite"/>
    </source>
</evidence>
<evidence type="ECO:0000256" key="8">
    <source>
        <dbReference type="ARBA" id="ARBA00022793"/>
    </source>
</evidence>
<keyword evidence="12" id="KW-0333">Golgi apparatus</keyword>
<dbReference type="CDD" id="cd05230">
    <property type="entry name" value="UGD_SDR_e"/>
    <property type="match status" value="1"/>
</dbReference>
<comment type="cofactor">
    <cofactor evidence="1">
        <name>NAD(+)</name>
        <dbReference type="ChEBI" id="CHEBI:57540"/>
    </cofactor>
</comment>
<evidence type="ECO:0000256" key="6">
    <source>
        <dbReference type="ARBA" id="ARBA00018816"/>
    </source>
</evidence>
<comment type="pathway">
    <text evidence="3">Nucleotide-sugar biosynthesis; UDP-alpha-D-xylose biosynthesis; UDP-alpha-D-xylose from UDP-alpha-D-glucuronate: step 1/1.</text>
</comment>
<dbReference type="Pfam" id="PF16363">
    <property type="entry name" value="GDP_Man_Dehyd"/>
    <property type="match status" value="2"/>
</dbReference>
<feature type="region of interest" description="Disordered" evidence="20">
    <location>
        <begin position="256"/>
        <end position="284"/>
    </location>
</feature>
<dbReference type="GO" id="GO:0033320">
    <property type="term" value="P:UDP-D-xylose biosynthetic process"/>
    <property type="evidence" value="ECO:0007669"/>
    <property type="project" value="UniProtKB-UniPathway"/>
</dbReference>
<accession>A0A6J3PXF4</accession>
<dbReference type="FunFam" id="3.40.50.720:FF:000065">
    <property type="entry name" value="UDP-glucuronic acid decarboxylase 1"/>
    <property type="match status" value="1"/>
</dbReference>